<keyword evidence="1" id="KW-0732">Signal</keyword>
<evidence type="ECO:0000313" key="3">
    <source>
        <dbReference type="EMBL" id="QDV09072.1"/>
    </source>
</evidence>
<dbReference type="PANTHER" id="PTHR22946">
    <property type="entry name" value="DIENELACTONE HYDROLASE DOMAIN-CONTAINING PROTEIN-RELATED"/>
    <property type="match status" value="1"/>
</dbReference>
<keyword evidence="3" id="KW-0378">Hydrolase</keyword>
<sequence length="280" mass="29604" precursor="true">MKRFSCLTPLFLFLLQAPFLATSCASSSADHGSPAAASIESREIQYEADGVALTGYLARPSEHAKSAPGVLVIHEWWGHNDYVRRRADELAELGYVAFALDMYGSGKTASHPTDAGAFAGEVMANADVMEARFRAALEVLNSQEGVNPNKTGAIGYCMGGGIALKMARETATVDAVASFHGSVGAALGAKDAGRLSYALIATGGADPLVPLEQVEELEEELRTDGMKEIKTIIFPTAVHGFTNPDATAMGEKFPDLPLAYDAAADERSWEALKAMFAAAL</sequence>
<dbReference type="Gene3D" id="3.40.50.1820">
    <property type="entry name" value="alpha/beta hydrolase"/>
    <property type="match status" value="1"/>
</dbReference>
<feature type="chain" id="PRO_5022049906" evidence="1">
    <location>
        <begin position="22"/>
        <end position="280"/>
    </location>
</feature>
<organism evidence="3 4">
    <name type="scientific">Saltatorellus ferox</name>
    <dbReference type="NCBI Taxonomy" id="2528018"/>
    <lineage>
        <taxon>Bacteria</taxon>
        <taxon>Pseudomonadati</taxon>
        <taxon>Planctomycetota</taxon>
        <taxon>Planctomycetia</taxon>
        <taxon>Planctomycetia incertae sedis</taxon>
        <taxon>Saltatorellus</taxon>
    </lineage>
</organism>
<evidence type="ECO:0000256" key="1">
    <source>
        <dbReference type="SAM" id="SignalP"/>
    </source>
</evidence>
<dbReference type="PANTHER" id="PTHR22946:SF0">
    <property type="entry name" value="DIENELACTONE HYDROLASE DOMAIN-CONTAINING PROTEIN"/>
    <property type="match status" value="1"/>
</dbReference>
<dbReference type="EMBL" id="CP036434">
    <property type="protein sequence ID" value="QDV09072.1"/>
    <property type="molecule type" value="Genomic_DNA"/>
</dbReference>
<proteinExistence type="predicted"/>
<dbReference type="Pfam" id="PF01738">
    <property type="entry name" value="DLH"/>
    <property type="match status" value="1"/>
</dbReference>
<dbReference type="OrthoDB" id="9771666at2"/>
<dbReference type="RefSeq" id="WP_145202831.1">
    <property type="nucleotide sequence ID" value="NZ_CP036434.1"/>
</dbReference>
<feature type="domain" description="Dienelactone hydrolase" evidence="2">
    <location>
        <begin position="54"/>
        <end position="279"/>
    </location>
</feature>
<keyword evidence="4" id="KW-1185">Reference proteome</keyword>
<evidence type="ECO:0000313" key="4">
    <source>
        <dbReference type="Proteomes" id="UP000320390"/>
    </source>
</evidence>
<dbReference type="InterPro" id="IPR050261">
    <property type="entry name" value="FrsA_esterase"/>
</dbReference>
<dbReference type="Proteomes" id="UP000320390">
    <property type="component" value="Chromosome"/>
</dbReference>
<dbReference type="SUPFAM" id="SSF53474">
    <property type="entry name" value="alpha/beta-Hydrolases"/>
    <property type="match status" value="1"/>
</dbReference>
<accession>A0A518EYC0</accession>
<evidence type="ECO:0000259" key="2">
    <source>
        <dbReference type="Pfam" id="PF01738"/>
    </source>
</evidence>
<dbReference type="AlphaFoldDB" id="A0A518EYC0"/>
<gene>
    <name evidence="3" type="ORF">Poly30_46290</name>
</gene>
<name>A0A518EYC0_9BACT</name>
<reference evidence="3 4" key="1">
    <citation type="submission" date="2019-02" db="EMBL/GenBank/DDBJ databases">
        <title>Deep-cultivation of Planctomycetes and their phenomic and genomic characterization uncovers novel biology.</title>
        <authorList>
            <person name="Wiegand S."/>
            <person name="Jogler M."/>
            <person name="Boedeker C."/>
            <person name="Pinto D."/>
            <person name="Vollmers J."/>
            <person name="Rivas-Marin E."/>
            <person name="Kohn T."/>
            <person name="Peeters S.H."/>
            <person name="Heuer A."/>
            <person name="Rast P."/>
            <person name="Oberbeckmann S."/>
            <person name="Bunk B."/>
            <person name="Jeske O."/>
            <person name="Meyerdierks A."/>
            <person name="Storesund J.E."/>
            <person name="Kallscheuer N."/>
            <person name="Luecker S."/>
            <person name="Lage O.M."/>
            <person name="Pohl T."/>
            <person name="Merkel B.J."/>
            <person name="Hornburger P."/>
            <person name="Mueller R.-W."/>
            <person name="Bruemmer F."/>
            <person name="Labrenz M."/>
            <person name="Spormann A.M."/>
            <person name="Op den Camp H."/>
            <person name="Overmann J."/>
            <person name="Amann R."/>
            <person name="Jetten M.S.M."/>
            <person name="Mascher T."/>
            <person name="Medema M.H."/>
            <person name="Devos D.P."/>
            <person name="Kaster A.-K."/>
            <person name="Ovreas L."/>
            <person name="Rohde M."/>
            <person name="Galperin M.Y."/>
            <person name="Jogler C."/>
        </authorList>
    </citation>
    <scope>NUCLEOTIDE SEQUENCE [LARGE SCALE GENOMIC DNA]</scope>
    <source>
        <strain evidence="3 4">Poly30</strain>
    </source>
</reference>
<dbReference type="PROSITE" id="PS51257">
    <property type="entry name" value="PROKAR_LIPOPROTEIN"/>
    <property type="match status" value="1"/>
</dbReference>
<dbReference type="InterPro" id="IPR002925">
    <property type="entry name" value="Dienelactn_hydro"/>
</dbReference>
<dbReference type="InterPro" id="IPR029058">
    <property type="entry name" value="AB_hydrolase_fold"/>
</dbReference>
<dbReference type="GO" id="GO:0016787">
    <property type="term" value="F:hydrolase activity"/>
    <property type="evidence" value="ECO:0007669"/>
    <property type="project" value="UniProtKB-KW"/>
</dbReference>
<protein>
    <submittedName>
        <fullName evidence="3">Dienelactone hydrolase family protein</fullName>
    </submittedName>
</protein>
<feature type="signal peptide" evidence="1">
    <location>
        <begin position="1"/>
        <end position="21"/>
    </location>
</feature>